<dbReference type="InterPro" id="IPR026022">
    <property type="entry name" value="PhoU_dom"/>
</dbReference>
<feature type="transmembrane region" description="Helical" evidence="6">
    <location>
        <begin position="274"/>
        <end position="295"/>
    </location>
</feature>
<evidence type="ECO:0000256" key="3">
    <source>
        <dbReference type="ARBA" id="ARBA00022692"/>
    </source>
</evidence>
<proteinExistence type="predicted"/>
<dbReference type="Gene3D" id="1.20.58.220">
    <property type="entry name" value="Phosphate transport system protein phou homolog 2, domain 2"/>
    <property type="match status" value="1"/>
</dbReference>
<protein>
    <submittedName>
        <fullName evidence="8">Phosphate:Na+ symporter</fullName>
    </submittedName>
</protein>
<dbReference type="Pfam" id="PF02690">
    <property type="entry name" value="Na_Pi_cotrans"/>
    <property type="match status" value="2"/>
</dbReference>
<feature type="domain" description="PhoU" evidence="7">
    <location>
        <begin position="476"/>
        <end position="555"/>
    </location>
</feature>
<dbReference type="GO" id="GO:0005436">
    <property type="term" value="F:sodium:phosphate symporter activity"/>
    <property type="evidence" value="ECO:0007669"/>
    <property type="project" value="InterPro"/>
</dbReference>
<feature type="transmembrane region" description="Helical" evidence="6">
    <location>
        <begin position="126"/>
        <end position="150"/>
    </location>
</feature>
<dbReference type="InterPro" id="IPR038078">
    <property type="entry name" value="PhoU-like_sf"/>
</dbReference>
<sequence length="579" mass="61514">MSGSIGWYSAACNAGASASSAGRVAMTGQTPTQILLALAGEVALLLWSVQMVTAGISAAFGSRLRAVLATGLDSRWRAFGAGVLVTAGLQSSTATAMMIASFSGAGLIALAPALAMMLGANVGTTLIVQFVSFDTSTLVPLLILAGYAGMRRFGRLPAREMAKALFGLGLMLLSLRLMQGTMGPVEHSQVLRTVLGSLSGDPLIALLLAAGLSFAAHSSLAAILIVMSLAATGVIGTPTMLAMVLGCNLGTAMNPLVQALKGNAAARRVPLGNIANRVLGCLLGLVLLPLLTRLVEQLALAPAQAAALFHLAFNLAMAALFLVPLPAIARLLMRVMPEPAPETDPSRSRYLDKAALATPTIALSNATREVLRMVDVVDDMLKSSLSAFEGDDLARVTAVSRADDVLDSLFNHIQLYVGAIPRTALSEADERRLSAVLVLAINLEHIGDIVEKNLMQMAGQRIHDQRRLPPEALERIADMHQRLRDHLRLAITVFISEDEMTARRIIREKETFRELEREAIESHLAEMRTGQREAVVVSALQLDITRDLKRIDAHIAATVHGLLEQKGALIGSRLLRAAE</sequence>
<feature type="transmembrane region" description="Helical" evidence="6">
    <location>
        <begin position="162"/>
        <end position="182"/>
    </location>
</feature>
<keyword evidence="3 6" id="KW-0812">Transmembrane</keyword>
<keyword evidence="9" id="KW-1185">Reference proteome</keyword>
<keyword evidence="4 6" id="KW-1133">Transmembrane helix</keyword>
<reference evidence="9" key="1">
    <citation type="submission" date="2016-10" db="EMBL/GenBank/DDBJ databases">
        <authorList>
            <person name="Varghese N."/>
            <person name="Submissions S."/>
        </authorList>
    </citation>
    <scope>NUCLEOTIDE SEQUENCE [LARGE SCALE GENOMIC DNA]</scope>
    <source>
        <strain evidence="9">LMG 26383,CCUG 61248,R- 45681</strain>
    </source>
</reference>
<feature type="transmembrane region" description="Helical" evidence="6">
    <location>
        <begin position="34"/>
        <end position="60"/>
    </location>
</feature>
<dbReference type="InterPro" id="IPR003841">
    <property type="entry name" value="Na/Pi_transpt"/>
</dbReference>
<evidence type="ECO:0000256" key="1">
    <source>
        <dbReference type="ARBA" id="ARBA00004651"/>
    </source>
</evidence>
<feature type="transmembrane region" description="Helical" evidence="6">
    <location>
        <begin position="307"/>
        <end position="329"/>
    </location>
</feature>
<dbReference type="PANTHER" id="PTHR10010">
    <property type="entry name" value="SOLUTE CARRIER FAMILY 34 SODIUM PHOSPHATE , MEMBER 2-RELATED"/>
    <property type="match status" value="1"/>
</dbReference>
<keyword evidence="2" id="KW-1003">Cell membrane</keyword>
<feature type="domain" description="PhoU" evidence="7">
    <location>
        <begin position="370"/>
        <end position="451"/>
    </location>
</feature>
<comment type="subcellular location">
    <subcellularLocation>
        <location evidence="1">Cell membrane</location>
        <topology evidence="1">Multi-pass membrane protein</topology>
    </subcellularLocation>
</comment>
<dbReference type="STRING" id="1036779.SAMN04515666_10759"/>
<feature type="transmembrane region" description="Helical" evidence="6">
    <location>
        <begin position="99"/>
        <end position="120"/>
    </location>
</feature>
<evidence type="ECO:0000256" key="2">
    <source>
        <dbReference type="ARBA" id="ARBA00022475"/>
    </source>
</evidence>
<organism evidence="8 9">
    <name type="scientific">Bosea lupini</name>
    <dbReference type="NCBI Taxonomy" id="1036779"/>
    <lineage>
        <taxon>Bacteria</taxon>
        <taxon>Pseudomonadati</taxon>
        <taxon>Pseudomonadota</taxon>
        <taxon>Alphaproteobacteria</taxon>
        <taxon>Hyphomicrobiales</taxon>
        <taxon>Boseaceae</taxon>
        <taxon>Bosea</taxon>
    </lineage>
</organism>
<dbReference type="GO" id="GO:0044341">
    <property type="term" value="P:sodium-dependent phosphate transport"/>
    <property type="evidence" value="ECO:0007669"/>
    <property type="project" value="InterPro"/>
</dbReference>
<evidence type="ECO:0000313" key="8">
    <source>
        <dbReference type="EMBL" id="SEM07479.1"/>
    </source>
</evidence>
<dbReference type="GO" id="GO:0005886">
    <property type="term" value="C:plasma membrane"/>
    <property type="evidence" value="ECO:0007669"/>
    <property type="project" value="UniProtKB-SubCell"/>
</dbReference>
<evidence type="ECO:0000256" key="5">
    <source>
        <dbReference type="ARBA" id="ARBA00023136"/>
    </source>
</evidence>
<dbReference type="PANTHER" id="PTHR10010:SF46">
    <property type="entry name" value="SODIUM-DEPENDENT PHOSPHATE TRANSPORT PROTEIN 2B"/>
    <property type="match status" value="1"/>
</dbReference>
<dbReference type="Proteomes" id="UP000199664">
    <property type="component" value="Unassembled WGS sequence"/>
</dbReference>
<dbReference type="EMBL" id="FOAN01000007">
    <property type="protein sequence ID" value="SEM07479.1"/>
    <property type="molecule type" value="Genomic_DNA"/>
</dbReference>
<keyword evidence="5 6" id="KW-0472">Membrane</keyword>
<evidence type="ECO:0000313" key="9">
    <source>
        <dbReference type="Proteomes" id="UP000199664"/>
    </source>
</evidence>
<evidence type="ECO:0000259" key="7">
    <source>
        <dbReference type="Pfam" id="PF01895"/>
    </source>
</evidence>
<dbReference type="AlphaFoldDB" id="A0A1H7VF22"/>
<dbReference type="SUPFAM" id="SSF109755">
    <property type="entry name" value="PhoU-like"/>
    <property type="match status" value="1"/>
</dbReference>
<gene>
    <name evidence="8" type="ORF">SAMN04515666_10759</name>
</gene>
<feature type="transmembrane region" description="Helical" evidence="6">
    <location>
        <begin position="202"/>
        <end position="235"/>
    </location>
</feature>
<evidence type="ECO:0000256" key="6">
    <source>
        <dbReference type="SAM" id="Phobius"/>
    </source>
</evidence>
<name>A0A1H7VF22_9HYPH</name>
<evidence type="ECO:0000256" key="4">
    <source>
        <dbReference type="ARBA" id="ARBA00022989"/>
    </source>
</evidence>
<dbReference type="Pfam" id="PF01895">
    <property type="entry name" value="PhoU"/>
    <property type="match status" value="2"/>
</dbReference>
<accession>A0A1H7VF22</accession>
<dbReference type="NCBIfam" id="NF037997">
    <property type="entry name" value="Na_Pi_symport"/>
    <property type="match status" value="1"/>
</dbReference>